<comment type="similarity">
    <text evidence="1 4">Belongs to the 5-formyltetrahydrofolate cyclo-ligase family.</text>
</comment>
<dbReference type="SUPFAM" id="SSF100950">
    <property type="entry name" value="NagB/RpiA/CoA transferase-like"/>
    <property type="match status" value="1"/>
</dbReference>
<dbReference type="NCBIfam" id="TIGR02727">
    <property type="entry name" value="MTHFS_bact"/>
    <property type="match status" value="1"/>
</dbReference>
<keyword evidence="2 4" id="KW-0547">Nucleotide-binding</keyword>
<keyword evidence="5" id="KW-0436">Ligase</keyword>
<gene>
    <name evidence="5" type="ORF">MTP16_04280</name>
</gene>
<name>A0ABY4B808_9BACT</name>
<dbReference type="EC" id="6.3.3.2" evidence="4"/>
<evidence type="ECO:0000256" key="1">
    <source>
        <dbReference type="ARBA" id="ARBA00010638"/>
    </source>
</evidence>
<dbReference type="EMBL" id="CP094534">
    <property type="protein sequence ID" value="UOE34874.1"/>
    <property type="molecule type" value="Genomic_DNA"/>
</dbReference>
<dbReference type="Gene3D" id="3.40.50.10420">
    <property type="entry name" value="NagB/RpiA/CoA transferase-like"/>
    <property type="match status" value="1"/>
</dbReference>
<dbReference type="Proteomes" id="UP000831390">
    <property type="component" value="Chromosome"/>
</dbReference>
<dbReference type="PIRSF" id="PIRSF006806">
    <property type="entry name" value="FTHF_cligase"/>
    <property type="match status" value="1"/>
</dbReference>
<evidence type="ECO:0000256" key="4">
    <source>
        <dbReference type="RuleBase" id="RU361279"/>
    </source>
</evidence>
<dbReference type="PANTHER" id="PTHR23407">
    <property type="entry name" value="ATPASE INHIBITOR/5-FORMYLTETRAHYDROFOLATE CYCLO-LIGASE"/>
    <property type="match status" value="1"/>
</dbReference>
<comment type="cofactor">
    <cofactor evidence="4">
        <name>Mg(2+)</name>
        <dbReference type="ChEBI" id="CHEBI:18420"/>
    </cofactor>
</comment>
<dbReference type="InterPro" id="IPR024185">
    <property type="entry name" value="FTHF_cligase-like_sf"/>
</dbReference>
<evidence type="ECO:0000256" key="2">
    <source>
        <dbReference type="ARBA" id="ARBA00022741"/>
    </source>
</evidence>
<protein>
    <recommendedName>
        <fullName evidence="4">5-formyltetrahydrofolate cyclo-ligase</fullName>
        <ecNumber evidence="4">6.3.3.2</ecNumber>
    </recommendedName>
</protein>
<dbReference type="InterPro" id="IPR037171">
    <property type="entry name" value="NagB/RpiA_transferase-like"/>
</dbReference>
<dbReference type="Pfam" id="PF01812">
    <property type="entry name" value="5-FTHF_cyc-lig"/>
    <property type="match status" value="1"/>
</dbReference>
<keyword evidence="4" id="KW-0460">Magnesium</keyword>
<evidence type="ECO:0000313" key="5">
    <source>
        <dbReference type="EMBL" id="UOE34874.1"/>
    </source>
</evidence>
<dbReference type="InterPro" id="IPR002698">
    <property type="entry name" value="FTHF_cligase"/>
</dbReference>
<organism evidence="5 6">
    <name type="scientific">Hymenobacter monticola</name>
    <dbReference type="NCBI Taxonomy" id="1705399"/>
    <lineage>
        <taxon>Bacteria</taxon>
        <taxon>Pseudomonadati</taxon>
        <taxon>Bacteroidota</taxon>
        <taxon>Cytophagia</taxon>
        <taxon>Cytophagales</taxon>
        <taxon>Hymenobacteraceae</taxon>
        <taxon>Hymenobacter</taxon>
    </lineage>
</organism>
<proteinExistence type="inferred from homology"/>
<dbReference type="RefSeq" id="WP_243516223.1">
    <property type="nucleotide sequence ID" value="NZ_CP094534.1"/>
</dbReference>
<reference evidence="5 6" key="1">
    <citation type="submission" date="2022-03" db="EMBL/GenBank/DDBJ databases">
        <title>Hymenobactersp. isolated from the air.</title>
        <authorList>
            <person name="Won M."/>
            <person name="Kwon S.-W."/>
        </authorList>
    </citation>
    <scope>NUCLEOTIDE SEQUENCE [LARGE SCALE GENOMIC DNA]</scope>
    <source>
        <strain evidence="5 6">KACC 22596</strain>
    </source>
</reference>
<dbReference type="PANTHER" id="PTHR23407:SF1">
    <property type="entry name" value="5-FORMYLTETRAHYDROFOLATE CYCLO-LIGASE"/>
    <property type="match status" value="1"/>
</dbReference>
<keyword evidence="6" id="KW-1185">Reference proteome</keyword>
<accession>A0ABY4B808</accession>
<keyword evidence="4" id="KW-0479">Metal-binding</keyword>
<comment type="catalytic activity">
    <reaction evidence="4">
        <text>(6S)-5-formyl-5,6,7,8-tetrahydrofolate + ATP = (6R)-5,10-methenyltetrahydrofolate + ADP + phosphate</text>
        <dbReference type="Rhea" id="RHEA:10488"/>
        <dbReference type="ChEBI" id="CHEBI:30616"/>
        <dbReference type="ChEBI" id="CHEBI:43474"/>
        <dbReference type="ChEBI" id="CHEBI:57455"/>
        <dbReference type="ChEBI" id="CHEBI:57457"/>
        <dbReference type="ChEBI" id="CHEBI:456216"/>
        <dbReference type="EC" id="6.3.3.2"/>
    </reaction>
</comment>
<evidence type="ECO:0000313" key="6">
    <source>
        <dbReference type="Proteomes" id="UP000831390"/>
    </source>
</evidence>
<dbReference type="GO" id="GO:0030272">
    <property type="term" value="F:5-formyltetrahydrofolate cyclo-ligase activity"/>
    <property type="evidence" value="ECO:0007669"/>
    <property type="project" value="UniProtKB-EC"/>
</dbReference>
<keyword evidence="3 4" id="KW-0067">ATP-binding</keyword>
<sequence length="201" mass="22612">MLGLGAKKADLRRTALARRLALDAGEVASRSDQLRENLFREFPVAQWQWLHLFLPLGKRNEPDTWNVIRWVWGEELSLRLAAPVVQPDGVSLKHYELLPDTQLTRNRWGIDEPVPDPITAPEVSPGVLDAVLVPLLAVDRTGQRVGYGGGFYDRFLAQCRPGTQFIGLNLLDDEPIERIADVLPTDVPLTACITPDRVWQF</sequence>
<evidence type="ECO:0000256" key="3">
    <source>
        <dbReference type="ARBA" id="ARBA00022840"/>
    </source>
</evidence>